<accession>A0A0F0CPA5</accession>
<keyword evidence="4 7" id="KW-0812">Transmembrane</keyword>
<comment type="catalytic activity">
    <reaction evidence="7">
        <text>L-cysteinyl-[prolipoprotein] + a 1,2-diacyl-sn-glycero-3-phospho-(1'-sn-glycerol) = an S-1,2-diacyl-sn-glyceryl-L-cysteinyl-[prolipoprotein] + sn-glycerol 1-phosphate + H(+)</text>
        <dbReference type="Rhea" id="RHEA:56712"/>
        <dbReference type="Rhea" id="RHEA-COMP:14679"/>
        <dbReference type="Rhea" id="RHEA-COMP:14680"/>
        <dbReference type="ChEBI" id="CHEBI:15378"/>
        <dbReference type="ChEBI" id="CHEBI:29950"/>
        <dbReference type="ChEBI" id="CHEBI:57685"/>
        <dbReference type="ChEBI" id="CHEBI:64716"/>
        <dbReference type="ChEBI" id="CHEBI:140658"/>
        <dbReference type="EC" id="2.5.1.145"/>
    </reaction>
</comment>
<dbReference type="HAMAP" id="MF_01147">
    <property type="entry name" value="Lgt"/>
    <property type="match status" value="1"/>
</dbReference>
<dbReference type="PANTHER" id="PTHR30589">
    <property type="entry name" value="PROLIPOPROTEIN DIACYLGLYCERYL TRANSFERASE"/>
    <property type="match status" value="1"/>
</dbReference>
<sequence length="250" mass="28466">MYPILFKIGSFSFYSYGFFSALAIVVCVLFLKKECVKNALDFEKIFSCFFWAVLGGIIGGRLLFVIINFEEYIKEPLRILSYREGGMAFQGALIGGILAGYLACWIKKEPFLKICDIVAPYLALGHAIGRIGCFMNGCCYGKIVKNGIGVILQGEAYPRVPIQLYYSIGLVIIFFILKKLLDSPKKFNGFIFLMYIIFYSFFRFFMEFFRADNSLVFFGMTLAQVISIGTFFIGLILFVFLSRKKVYGRV</sequence>
<dbReference type="UniPathway" id="UPA00664"/>
<dbReference type="Proteomes" id="UP000033428">
    <property type="component" value="Unassembled WGS sequence"/>
</dbReference>
<comment type="caution">
    <text evidence="8">The sequence shown here is derived from an EMBL/GenBank/DDBJ whole genome shotgun (WGS) entry which is preliminary data.</text>
</comment>
<feature type="binding site" evidence="7">
    <location>
        <position position="130"/>
    </location>
    <ligand>
        <name>a 1,2-diacyl-sn-glycero-3-phospho-(1'-sn-glycerol)</name>
        <dbReference type="ChEBI" id="CHEBI:64716"/>
    </ligand>
</feature>
<organism evidence="8 9">
    <name type="scientific">Candidatus Omnitrophus magneticus</name>
    <dbReference type="NCBI Taxonomy" id="1609969"/>
    <lineage>
        <taxon>Bacteria</taxon>
        <taxon>Pseudomonadati</taxon>
        <taxon>Candidatus Omnitrophota</taxon>
        <taxon>Candidatus Omnitrophus</taxon>
    </lineage>
</organism>
<keyword evidence="9" id="KW-1185">Reference proteome</keyword>
<dbReference type="AlphaFoldDB" id="A0A0F0CPA5"/>
<keyword evidence="2 7" id="KW-1003">Cell membrane</keyword>
<feature type="transmembrane region" description="Helical" evidence="7">
    <location>
        <begin position="13"/>
        <end position="32"/>
    </location>
</feature>
<name>A0A0F0CPA5_9BACT</name>
<dbReference type="GO" id="GO:0042158">
    <property type="term" value="P:lipoprotein biosynthetic process"/>
    <property type="evidence" value="ECO:0007669"/>
    <property type="project" value="UniProtKB-UniRule"/>
</dbReference>
<evidence type="ECO:0000256" key="1">
    <source>
        <dbReference type="ARBA" id="ARBA00007150"/>
    </source>
</evidence>
<evidence type="ECO:0000256" key="4">
    <source>
        <dbReference type="ARBA" id="ARBA00022692"/>
    </source>
</evidence>
<dbReference type="GO" id="GO:0005886">
    <property type="term" value="C:plasma membrane"/>
    <property type="evidence" value="ECO:0007669"/>
    <property type="project" value="UniProtKB-SubCell"/>
</dbReference>
<keyword evidence="5 7" id="KW-1133">Transmembrane helix</keyword>
<dbReference type="NCBIfam" id="TIGR00544">
    <property type="entry name" value="lgt"/>
    <property type="match status" value="1"/>
</dbReference>
<reference evidence="8 9" key="1">
    <citation type="submission" date="2015-02" db="EMBL/GenBank/DDBJ databases">
        <title>Single-cell genomics of uncultivated deep-branching MTB reveals a conserved set of magnetosome genes.</title>
        <authorList>
            <person name="Kolinko S."/>
            <person name="Richter M."/>
            <person name="Glockner F.O."/>
            <person name="Brachmann A."/>
            <person name="Schuler D."/>
        </authorList>
    </citation>
    <scope>NUCLEOTIDE SEQUENCE [LARGE SCALE GENOMIC DNA]</scope>
    <source>
        <strain evidence="8">SKK-01</strain>
    </source>
</reference>
<comment type="similarity">
    <text evidence="1 7">Belongs to the Lgt family.</text>
</comment>
<evidence type="ECO:0000256" key="7">
    <source>
        <dbReference type="HAMAP-Rule" id="MF_01147"/>
    </source>
</evidence>
<evidence type="ECO:0000256" key="3">
    <source>
        <dbReference type="ARBA" id="ARBA00022679"/>
    </source>
</evidence>
<dbReference type="InterPro" id="IPR001640">
    <property type="entry name" value="Lgt"/>
</dbReference>
<comment type="function">
    <text evidence="7">Catalyzes the transfer of the diacylglyceryl group from phosphatidylglycerol to the sulfhydryl group of the N-terminal cysteine of a prolipoprotein, the first step in the formation of mature lipoproteins.</text>
</comment>
<comment type="pathway">
    <text evidence="7">Protein modification; lipoprotein biosynthesis (diacylglyceryl transfer).</text>
</comment>
<dbReference type="Pfam" id="PF01790">
    <property type="entry name" value="LGT"/>
    <property type="match status" value="1"/>
</dbReference>
<dbReference type="GO" id="GO:0008961">
    <property type="term" value="F:phosphatidylglycerol-prolipoprotein diacylglyceryl transferase activity"/>
    <property type="evidence" value="ECO:0007669"/>
    <property type="project" value="UniProtKB-UniRule"/>
</dbReference>
<feature type="transmembrane region" description="Helical" evidence="7">
    <location>
        <begin position="163"/>
        <end position="181"/>
    </location>
</feature>
<proteinExistence type="inferred from homology"/>
<keyword evidence="8" id="KW-0449">Lipoprotein</keyword>
<feature type="transmembrane region" description="Helical" evidence="7">
    <location>
        <begin position="215"/>
        <end position="241"/>
    </location>
</feature>
<feature type="transmembrane region" description="Helical" evidence="7">
    <location>
        <begin position="118"/>
        <end position="143"/>
    </location>
</feature>
<feature type="transmembrane region" description="Helical" evidence="7">
    <location>
        <begin position="44"/>
        <end position="67"/>
    </location>
</feature>
<keyword evidence="8" id="KW-0328">Glycosyltransferase</keyword>
<dbReference type="PANTHER" id="PTHR30589:SF0">
    <property type="entry name" value="PHOSPHATIDYLGLYCEROL--PROLIPOPROTEIN DIACYLGLYCERYL TRANSFERASE"/>
    <property type="match status" value="1"/>
</dbReference>
<evidence type="ECO:0000256" key="5">
    <source>
        <dbReference type="ARBA" id="ARBA00022989"/>
    </source>
</evidence>
<evidence type="ECO:0000313" key="9">
    <source>
        <dbReference type="Proteomes" id="UP000033428"/>
    </source>
</evidence>
<feature type="transmembrane region" description="Helical" evidence="7">
    <location>
        <begin position="87"/>
        <end position="106"/>
    </location>
</feature>
<dbReference type="EMBL" id="JYNY01000222">
    <property type="protein sequence ID" value="KJJ85102.1"/>
    <property type="molecule type" value="Genomic_DNA"/>
</dbReference>
<gene>
    <name evidence="7" type="primary">lgt</name>
    <name evidence="8" type="ORF">OMAG_001066</name>
</gene>
<comment type="subcellular location">
    <subcellularLocation>
        <location evidence="7">Cell membrane</location>
        <topology evidence="7">Multi-pass membrane protein</topology>
    </subcellularLocation>
</comment>
<dbReference type="PATRIC" id="fig|1609969.3.peg.1145"/>
<protein>
    <recommendedName>
        <fullName evidence="7">Phosphatidylglycerol--prolipoprotein diacylglyceryl transferase</fullName>
        <ecNumber evidence="7">2.5.1.145</ecNumber>
    </recommendedName>
</protein>
<evidence type="ECO:0000256" key="6">
    <source>
        <dbReference type="ARBA" id="ARBA00023136"/>
    </source>
</evidence>
<keyword evidence="3 7" id="KW-0808">Transferase</keyword>
<evidence type="ECO:0000256" key="2">
    <source>
        <dbReference type="ARBA" id="ARBA00022475"/>
    </source>
</evidence>
<keyword evidence="6 7" id="KW-0472">Membrane</keyword>
<dbReference type="EC" id="2.5.1.145" evidence="7"/>
<feature type="transmembrane region" description="Helical" evidence="7">
    <location>
        <begin position="190"/>
        <end position="209"/>
    </location>
</feature>
<evidence type="ECO:0000313" key="8">
    <source>
        <dbReference type="EMBL" id="KJJ85102.1"/>
    </source>
</evidence>